<evidence type="ECO:0000313" key="2">
    <source>
        <dbReference type="Proteomes" id="UP001305746"/>
    </source>
</evidence>
<dbReference type="Proteomes" id="UP001305746">
    <property type="component" value="Unassembled WGS sequence"/>
</dbReference>
<dbReference type="Gene3D" id="3.10.180.10">
    <property type="entry name" value="2,3-Dihydroxybiphenyl 1,2-Dioxygenase, domain 1"/>
    <property type="match status" value="1"/>
</dbReference>
<dbReference type="RefSeq" id="WP_322856787.1">
    <property type="nucleotide sequence ID" value="NZ_JAYDCJ010000003.1"/>
</dbReference>
<evidence type="ECO:0000313" key="1">
    <source>
        <dbReference type="EMBL" id="MEA1082365.1"/>
    </source>
</evidence>
<protein>
    <recommendedName>
        <fullName evidence="3">VOC domain-containing protein</fullName>
    </recommendedName>
</protein>
<dbReference type="SUPFAM" id="SSF54593">
    <property type="entry name" value="Glyoxalase/Bleomycin resistance protein/Dihydroxybiphenyl dioxygenase"/>
    <property type="match status" value="1"/>
</dbReference>
<evidence type="ECO:0008006" key="3">
    <source>
        <dbReference type="Google" id="ProtNLM"/>
    </source>
</evidence>
<accession>A0ABU5P2R0</accession>
<name>A0ABU5P2R0_9GAMM</name>
<keyword evidence="2" id="KW-1185">Reference proteome</keyword>
<organism evidence="1 2">
    <name type="scientific">Marinobacter qingdaonensis</name>
    <dbReference type="NCBI Taxonomy" id="3108486"/>
    <lineage>
        <taxon>Bacteria</taxon>
        <taxon>Pseudomonadati</taxon>
        <taxon>Pseudomonadota</taxon>
        <taxon>Gammaproteobacteria</taxon>
        <taxon>Pseudomonadales</taxon>
        <taxon>Marinobacteraceae</taxon>
        <taxon>Marinobacter</taxon>
    </lineage>
</organism>
<reference evidence="1 2" key="1">
    <citation type="submission" date="2023-12" db="EMBL/GenBank/DDBJ databases">
        <title>Marinobacter qingdaonensis sp. nov., isolated from the intertidal sediment of Qingdao, PR China.</title>
        <authorList>
            <person name="Li Y."/>
        </authorList>
    </citation>
    <scope>NUCLEOTIDE SEQUENCE [LARGE SCALE GENOMIC DNA]</scope>
    <source>
        <strain evidence="1 2">ASW11-75</strain>
    </source>
</reference>
<comment type="caution">
    <text evidence="1">The sequence shown here is derived from an EMBL/GenBank/DDBJ whole genome shotgun (WGS) entry which is preliminary data.</text>
</comment>
<dbReference type="EMBL" id="JAYDCJ010000003">
    <property type="protein sequence ID" value="MEA1082365.1"/>
    <property type="molecule type" value="Genomic_DNA"/>
</dbReference>
<proteinExistence type="predicted"/>
<gene>
    <name evidence="1" type="ORF">U5822_16970</name>
</gene>
<sequence length="122" mass="13798">MSADFQPGRNIAMKIPAHEYESTVRFYREVLRFRELTGSNADDTPRFEFGDKVLWLDRVAGLSQAEIWLEVIASDIDQASAYFRQQGCSRCDEIEPLPESIKAFWIASPSNIIHLVSSGEGT</sequence>
<dbReference type="InterPro" id="IPR029068">
    <property type="entry name" value="Glyas_Bleomycin-R_OHBP_Dase"/>
</dbReference>